<feature type="region of interest" description="Disordered" evidence="2">
    <location>
        <begin position="562"/>
        <end position="609"/>
    </location>
</feature>
<feature type="coiled-coil region" evidence="1">
    <location>
        <begin position="285"/>
        <end position="407"/>
    </location>
</feature>
<feature type="compositionally biased region" description="Basic and acidic residues" evidence="2">
    <location>
        <begin position="769"/>
        <end position="785"/>
    </location>
</feature>
<dbReference type="SUPFAM" id="SSF52540">
    <property type="entry name" value="P-loop containing nucleoside triphosphate hydrolases"/>
    <property type="match status" value="1"/>
</dbReference>
<protein>
    <submittedName>
        <fullName evidence="4">TY4B-J: Transposon Ty4-J Gag-Pol poly</fullName>
    </submittedName>
</protein>
<gene>
    <name evidence="4" type="ORF">C2E21_1660</name>
</gene>
<dbReference type="EMBL" id="LHPG02000003">
    <property type="protein sequence ID" value="PRW60029.1"/>
    <property type="molecule type" value="Genomic_DNA"/>
</dbReference>
<evidence type="ECO:0000313" key="5">
    <source>
        <dbReference type="Proteomes" id="UP000239899"/>
    </source>
</evidence>
<reference evidence="4 5" key="1">
    <citation type="journal article" date="2018" name="Plant J.">
        <title>Genome sequences of Chlorella sorokiniana UTEX 1602 and Micractinium conductrix SAG 241.80: implications to maltose excretion by a green alga.</title>
        <authorList>
            <person name="Arriola M.B."/>
            <person name="Velmurugan N."/>
            <person name="Zhang Y."/>
            <person name="Plunkett M.H."/>
            <person name="Hondzo H."/>
            <person name="Barney B.M."/>
        </authorList>
    </citation>
    <scope>NUCLEOTIDE SEQUENCE [LARGE SCALE GENOMIC DNA]</scope>
    <source>
        <strain evidence="5">UTEX 1602</strain>
    </source>
</reference>
<evidence type="ECO:0000313" key="4">
    <source>
        <dbReference type="EMBL" id="PRW60029.1"/>
    </source>
</evidence>
<feature type="coiled-coil region" evidence="1">
    <location>
        <begin position="472"/>
        <end position="501"/>
    </location>
</feature>
<keyword evidence="5" id="KW-1185">Reference proteome</keyword>
<dbReference type="PROSITE" id="PS50096">
    <property type="entry name" value="IQ"/>
    <property type="match status" value="2"/>
</dbReference>
<keyword evidence="3" id="KW-0812">Transmembrane</keyword>
<keyword evidence="3" id="KW-1133">Transmembrane helix</keyword>
<dbReference type="Gene3D" id="1.20.5.190">
    <property type="match status" value="1"/>
</dbReference>
<dbReference type="PANTHER" id="PTHR34370">
    <property type="entry name" value="OS04G0600100 PROTEIN"/>
    <property type="match status" value="1"/>
</dbReference>
<feature type="compositionally biased region" description="Low complexity" evidence="2">
    <location>
        <begin position="669"/>
        <end position="682"/>
    </location>
</feature>
<keyword evidence="3" id="KW-0472">Membrane</keyword>
<feature type="region of interest" description="Disordered" evidence="2">
    <location>
        <begin position="669"/>
        <end position="835"/>
    </location>
</feature>
<feature type="transmembrane region" description="Helical" evidence="3">
    <location>
        <begin position="164"/>
        <end position="186"/>
    </location>
</feature>
<name>A0A2P6U140_CHLSO</name>
<sequence>MRALPATDRAAWMPSAARGALQAPVLLHRRRRLRAAAATAGENDGSSAAAARADERSVYVWPTSPSWLKGPKSPYRGAVAGGSGSASFGLGSAGAGKAGVAAFVGSPWQGPAAAPPVRLGVAGVAAAAPPATSPAADTAAAGQGSLWNLASLQQRLQSLGLAGVMAYGLFNTLYYTATFAFFWLVVAKVPRGLGLAVTAQKFLTVMAAVWAGSQVTKVPRAAAALVLAPLVDRLMAWLQRVGKLESRRQVFGFFVAGCLGLAFTLFSVVVLTDLPANVRPIIEDNKMLQEELRRYRQQLGEQEGTIATQDRTITALRDELQRQRTQLRECSAVSPAQLLQEQQFRRELRERDETVHQLRQKAEVLERAKAAAERRLANDLAAERRAAAALKQQMKAMQEEMAEKSKQHRFNQLHIKDLYQRLEPLEAAVAAAAQAAQQAPPPVPAPPPEPQVVCQLMLCMVYQQPQPSAAEVAEAAARLAMQEAERRAAEQRRQHAAATRLQAAARGYLARRRLAAQHAAATTIQAAARGFLVRQALATIWEAADEEAEEAAQSAAAAANLSPAQRLAQRQREAELHYQRRAAAGKAKPQKRLPARPGSTARGANTAVEAAARRRGLLPAGGEVEHGSGAAAARRASALALLGGSGQASSGSGSGSSSSFRRLSSLAGLGSRTLGQGPDGFLPGAGTGGPGRTDAFAPQGHVASRASWTGKAARATTSSAEGRTGGTPSGSPVRGGRQSMARVPRLDLAQQDVQKRLPAQQQPAQDGRQQGDRQRQQRSQVHSEEGGQQEHIPSGSPSWQLERPGPPAEPLVPGSGGQRSRRRESLGFGSTKPRV</sequence>
<dbReference type="Pfam" id="PF00612">
    <property type="entry name" value="IQ"/>
    <property type="match status" value="2"/>
</dbReference>
<keyword evidence="1" id="KW-0175">Coiled coil</keyword>
<comment type="caution">
    <text evidence="4">The sequence shown here is derived from an EMBL/GenBank/DDBJ whole genome shotgun (WGS) entry which is preliminary data.</text>
</comment>
<proteinExistence type="predicted"/>
<evidence type="ECO:0000256" key="2">
    <source>
        <dbReference type="SAM" id="MobiDB-lite"/>
    </source>
</evidence>
<evidence type="ECO:0000256" key="3">
    <source>
        <dbReference type="SAM" id="Phobius"/>
    </source>
</evidence>
<dbReference type="AlphaFoldDB" id="A0A2P6U140"/>
<dbReference type="SMART" id="SM00015">
    <property type="entry name" value="IQ"/>
    <property type="match status" value="2"/>
</dbReference>
<dbReference type="OrthoDB" id="2020192at2759"/>
<accession>A0A2P6U140</accession>
<dbReference type="Proteomes" id="UP000239899">
    <property type="component" value="Unassembled WGS sequence"/>
</dbReference>
<feature type="compositionally biased region" description="Low complexity" evidence="2">
    <location>
        <begin position="758"/>
        <end position="768"/>
    </location>
</feature>
<organism evidence="4 5">
    <name type="scientific">Chlorella sorokiniana</name>
    <name type="common">Freshwater green alga</name>
    <dbReference type="NCBI Taxonomy" id="3076"/>
    <lineage>
        <taxon>Eukaryota</taxon>
        <taxon>Viridiplantae</taxon>
        <taxon>Chlorophyta</taxon>
        <taxon>core chlorophytes</taxon>
        <taxon>Trebouxiophyceae</taxon>
        <taxon>Chlorellales</taxon>
        <taxon>Chlorellaceae</taxon>
        <taxon>Chlorella clade</taxon>
        <taxon>Chlorella</taxon>
    </lineage>
</organism>
<feature type="transmembrane region" description="Helical" evidence="3">
    <location>
        <begin position="250"/>
        <end position="271"/>
    </location>
</feature>
<dbReference type="PANTHER" id="PTHR34370:SF2">
    <property type="entry name" value="GAG-POL POLYPROTEIN_RETROTRANSPOSON"/>
    <property type="match status" value="1"/>
</dbReference>
<dbReference type="InterPro" id="IPR027417">
    <property type="entry name" value="P-loop_NTPase"/>
</dbReference>
<evidence type="ECO:0000256" key="1">
    <source>
        <dbReference type="SAM" id="Coils"/>
    </source>
</evidence>
<dbReference type="InterPro" id="IPR000048">
    <property type="entry name" value="IQ_motif_EF-hand-BS"/>
</dbReference>